<dbReference type="GO" id="GO:0005829">
    <property type="term" value="C:cytosol"/>
    <property type="evidence" value="ECO:0007669"/>
    <property type="project" value="TreeGrafter"/>
</dbReference>
<dbReference type="CDD" id="cd00537">
    <property type="entry name" value="MTHFR"/>
    <property type="match status" value="1"/>
</dbReference>
<keyword evidence="9" id="KW-1185">Reference proteome</keyword>
<dbReference type="GO" id="GO:0035999">
    <property type="term" value="P:tetrahydrofolate interconversion"/>
    <property type="evidence" value="ECO:0007669"/>
    <property type="project" value="UniProtKB-UniPathway"/>
</dbReference>
<dbReference type="GO" id="GO:0009086">
    <property type="term" value="P:methionine biosynthetic process"/>
    <property type="evidence" value="ECO:0007669"/>
    <property type="project" value="TreeGrafter"/>
</dbReference>
<evidence type="ECO:0000256" key="1">
    <source>
        <dbReference type="ARBA" id="ARBA00001974"/>
    </source>
</evidence>
<comment type="pathway">
    <text evidence="2 7">One-carbon metabolism; tetrahydrofolate interconversion.</text>
</comment>
<dbReference type="FunCoup" id="B4LC84">
    <property type="interactions" value="13"/>
</dbReference>
<dbReference type="KEGG" id="dvi:6623335"/>
<dbReference type="Gene3D" id="3.20.20.220">
    <property type="match status" value="1"/>
</dbReference>
<protein>
    <submittedName>
        <fullName evidence="8">Uncharacterized protein</fullName>
        <ecNumber evidence="8">1.5.1.20</ecNumber>
    </submittedName>
</protein>
<dbReference type="STRING" id="7244.B4LC84"/>
<comment type="cofactor">
    <cofactor evidence="1">
        <name>FAD</name>
        <dbReference type="ChEBI" id="CHEBI:57692"/>
    </cofactor>
</comment>
<gene>
    <name evidence="8" type="primary">Dvir\GJ11283</name>
    <name evidence="8" type="ORF">Dvir_GJ11283</name>
</gene>
<dbReference type="GO" id="GO:0071949">
    <property type="term" value="F:FAD binding"/>
    <property type="evidence" value="ECO:0007669"/>
    <property type="project" value="TreeGrafter"/>
</dbReference>
<organism evidence="8 9">
    <name type="scientific">Drosophila virilis</name>
    <name type="common">Fruit fly</name>
    <dbReference type="NCBI Taxonomy" id="7244"/>
    <lineage>
        <taxon>Eukaryota</taxon>
        <taxon>Metazoa</taxon>
        <taxon>Ecdysozoa</taxon>
        <taxon>Arthropoda</taxon>
        <taxon>Hexapoda</taxon>
        <taxon>Insecta</taxon>
        <taxon>Pterygota</taxon>
        <taxon>Neoptera</taxon>
        <taxon>Endopterygota</taxon>
        <taxon>Diptera</taxon>
        <taxon>Brachycera</taxon>
        <taxon>Muscomorpha</taxon>
        <taxon>Ephydroidea</taxon>
        <taxon>Drosophilidae</taxon>
        <taxon>Drosophila</taxon>
    </lineage>
</organism>
<evidence type="ECO:0000313" key="9">
    <source>
        <dbReference type="Proteomes" id="UP000008792"/>
    </source>
</evidence>
<dbReference type="AlphaFoldDB" id="B4LC84"/>
<dbReference type="eggNOG" id="KOG0564">
    <property type="taxonomic scope" value="Eukaryota"/>
</dbReference>
<keyword evidence="5" id="KW-0274">FAD</keyword>
<dbReference type="SUPFAM" id="SSF51730">
    <property type="entry name" value="FAD-linked oxidoreductase"/>
    <property type="match status" value="1"/>
</dbReference>
<dbReference type="OrthoDB" id="16284at2759"/>
<dbReference type="InParanoid" id="B4LC84"/>
<proteinExistence type="inferred from homology"/>
<dbReference type="Pfam" id="PF02219">
    <property type="entry name" value="MTHFR"/>
    <property type="match status" value="1"/>
</dbReference>
<comment type="similarity">
    <text evidence="3">Belongs to the methylenetetrahydrofolate reductase family.</text>
</comment>
<dbReference type="HOGENOM" id="CLU_025841_1_0_1"/>
<dbReference type="PhylomeDB" id="B4LC84"/>
<dbReference type="PANTHER" id="PTHR45754:SF3">
    <property type="entry name" value="METHYLENETETRAHYDROFOLATE REDUCTASE (NADPH)"/>
    <property type="match status" value="1"/>
</dbReference>
<reference evidence="8 9" key="1">
    <citation type="journal article" date="2007" name="Nature">
        <title>Evolution of genes and genomes on the Drosophila phylogeny.</title>
        <authorList>
            <consortium name="Drosophila 12 Genomes Consortium"/>
            <person name="Clark A.G."/>
            <person name="Eisen M.B."/>
            <person name="Smith D.R."/>
            <person name="Bergman C.M."/>
            <person name="Oliver B."/>
            <person name="Markow T.A."/>
            <person name="Kaufman T.C."/>
            <person name="Kellis M."/>
            <person name="Gelbart W."/>
            <person name="Iyer V.N."/>
            <person name="Pollard D.A."/>
            <person name="Sackton T.B."/>
            <person name="Larracuente A.M."/>
            <person name="Singh N.D."/>
            <person name="Abad J.P."/>
            <person name="Abt D.N."/>
            <person name="Adryan B."/>
            <person name="Aguade M."/>
            <person name="Akashi H."/>
            <person name="Anderson W.W."/>
            <person name="Aquadro C.F."/>
            <person name="Ardell D.H."/>
            <person name="Arguello R."/>
            <person name="Artieri C.G."/>
            <person name="Barbash D.A."/>
            <person name="Barker D."/>
            <person name="Barsanti P."/>
            <person name="Batterham P."/>
            <person name="Batzoglou S."/>
            <person name="Begun D."/>
            <person name="Bhutkar A."/>
            <person name="Blanco E."/>
            <person name="Bosak S.A."/>
            <person name="Bradley R.K."/>
            <person name="Brand A.D."/>
            <person name="Brent M.R."/>
            <person name="Brooks A.N."/>
            <person name="Brown R.H."/>
            <person name="Butlin R.K."/>
            <person name="Caggese C."/>
            <person name="Calvi B.R."/>
            <person name="Bernardo de Carvalho A."/>
            <person name="Caspi A."/>
            <person name="Castrezana S."/>
            <person name="Celniker S.E."/>
            <person name="Chang J.L."/>
            <person name="Chapple C."/>
            <person name="Chatterji S."/>
            <person name="Chinwalla A."/>
            <person name="Civetta A."/>
            <person name="Clifton S.W."/>
            <person name="Comeron J.M."/>
            <person name="Costello J.C."/>
            <person name="Coyne J.A."/>
            <person name="Daub J."/>
            <person name="David R.G."/>
            <person name="Delcher A.L."/>
            <person name="Delehaunty K."/>
            <person name="Do C.B."/>
            <person name="Ebling H."/>
            <person name="Edwards K."/>
            <person name="Eickbush T."/>
            <person name="Evans J.D."/>
            <person name="Filipski A."/>
            <person name="Findeiss S."/>
            <person name="Freyhult E."/>
            <person name="Fulton L."/>
            <person name="Fulton R."/>
            <person name="Garcia A.C."/>
            <person name="Gardiner A."/>
            <person name="Garfield D.A."/>
            <person name="Garvin B.E."/>
            <person name="Gibson G."/>
            <person name="Gilbert D."/>
            <person name="Gnerre S."/>
            <person name="Godfrey J."/>
            <person name="Good R."/>
            <person name="Gotea V."/>
            <person name="Gravely B."/>
            <person name="Greenberg A.J."/>
            <person name="Griffiths-Jones S."/>
            <person name="Gross S."/>
            <person name="Guigo R."/>
            <person name="Gustafson E.A."/>
            <person name="Haerty W."/>
            <person name="Hahn M.W."/>
            <person name="Halligan D.L."/>
            <person name="Halpern A.L."/>
            <person name="Halter G.M."/>
            <person name="Han M.V."/>
            <person name="Heger A."/>
            <person name="Hillier L."/>
            <person name="Hinrichs A.S."/>
            <person name="Holmes I."/>
            <person name="Hoskins R.A."/>
            <person name="Hubisz M.J."/>
            <person name="Hultmark D."/>
            <person name="Huntley M.A."/>
            <person name="Jaffe D.B."/>
            <person name="Jagadeeshan S."/>
            <person name="Jeck W.R."/>
            <person name="Johnson J."/>
            <person name="Jones C.D."/>
            <person name="Jordan W.C."/>
            <person name="Karpen G.H."/>
            <person name="Kataoka E."/>
            <person name="Keightley P.D."/>
            <person name="Kheradpour P."/>
            <person name="Kirkness E.F."/>
            <person name="Koerich L.B."/>
            <person name="Kristiansen K."/>
            <person name="Kudrna D."/>
            <person name="Kulathinal R.J."/>
            <person name="Kumar S."/>
            <person name="Kwok R."/>
            <person name="Lander E."/>
            <person name="Langley C.H."/>
            <person name="Lapoint R."/>
            <person name="Lazzaro B.P."/>
            <person name="Lee S.J."/>
            <person name="Levesque L."/>
            <person name="Li R."/>
            <person name="Lin C.F."/>
            <person name="Lin M.F."/>
            <person name="Lindblad-Toh K."/>
            <person name="Llopart A."/>
            <person name="Long M."/>
            <person name="Low L."/>
            <person name="Lozovsky E."/>
            <person name="Lu J."/>
            <person name="Luo M."/>
            <person name="Machado C.A."/>
            <person name="Makalowski W."/>
            <person name="Marzo M."/>
            <person name="Matsuda M."/>
            <person name="Matzkin L."/>
            <person name="McAllister B."/>
            <person name="McBride C.S."/>
            <person name="McKernan B."/>
            <person name="McKernan K."/>
            <person name="Mendez-Lago M."/>
            <person name="Minx P."/>
            <person name="Mollenhauer M.U."/>
            <person name="Montooth K."/>
            <person name="Mount S.M."/>
            <person name="Mu X."/>
            <person name="Myers E."/>
            <person name="Negre B."/>
            <person name="Newfeld S."/>
            <person name="Nielsen R."/>
            <person name="Noor M.A."/>
            <person name="O'Grady P."/>
            <person name="Pachter L."/>
            <person name="Papaceit M."/>
            <person name="Parisi M.J."/>
            <person name="Parisi M."/>
            <person name="Parts L."/>
            <person name="Pedersen J.S."/>
            <person name="Pesole G."/>
            <person name="Phillippy A.M."/>
            <person name="Ponting C.P."/>
            <person name="Pop M."/>
            <person name="Porcelli D."/>
            <person name="Powell J.R."/>
            <person name="Prohaska S."/>
            <person name="Pruitt K."/>
            <person name="Puig M."/>
            <person name="Quesneville H."/>
            <person name="Ram K.R."/>
            <person name="Rand D."/>
            <person name="Rasmussen M.D."/>
            <person name="Reed L.K."/>
            <person name="Reenan R."/>
            <person name="Reily A."/>
            <person name="Remington K.A."/>
            <person name="Rieger T.T."/>
            <person name="Ritchie M.G."/>
            <person name="Robin C."/>
            <person name="Rogers Y.H."/>
            <person name="Rohde C."/>
            <person name="Rozas J."/>
            <person name="Rubenfield M.J."/>
            <person name="Ruiz A."/>
            <person name="Russo S."/>
            <person name="Salzberg S.L."/>
            <person name="Sanchez-Gracia A."/>
            <person name="Saranga D.J."/>
            <person name="Sato H."/>
            <person name="Schaeffer S.W."/>
            <person name="Schatz M.C."/>
            <person name="Schlenke T."/>
            <person name="Schwartz R."/>
            <person name="Segarra C."/>
            <person name="Singh R.S."/>
            <person name="Sirot L."/>
            <person name="Sirota M."/>
            <person name="Sisneros N.B."/>
            <person name="Smith C.D."/>
            <person name="Smith T.F."/>
            <person name="Spieth J."/>
            <person name="Stage D.E."/>
            <person name="Stark A."/>
            <person name="Stephan W."/>
            <person name="Strausberg R.L."/>
            <person name="Strempel S."/>
            <person name="Sturgill D."/>
            <person name="Sutton G."/>
            <person name="Sutton G.G."/>
            <person name="Tao W."/>
            <person name="Teichmann S."/>
            <person name="Tobari Y.N."/>
            <person name="Tomimura Y."/>
            <person name="Tsolas J.M."/>
            <person name="Valente V.L."/>
            <person name="Venter E."/>
            <person name="Venter J.C."/>
            <person name="Vicario S."/>
            <person name="Vieira F.G."/>
            <person name="Vilella A.J."/>
            <person name="Villasante A."/>
            <person name="Walenz B."/>
            <person name="Wang J."/>
            <person name="Wasserman M."/>
            <person name="Watts T."/>
            <person name="Wilson D."/>
            <person name="Wilson R.K."/>
            <person name="Wing R.A."/>
            <person name="Wolfner M.F."/>
            <person name="Wong A."/>
            <person name="Wong G.K."/>
            <person name="Wu C.I."/>
            <person name="Wu G."/>
            <person name="Yamamoto D."/>
            <person name="Yang H.P."/>
            <person name="Yang S.P."/>
            <person name="Yorke J.A."/>
            <person name="Yoshida K."/>
            <person name="Zdobnov E."/>
            <person name="Zhang P."/>
            <person name="Zhang Y."/>
            <person name="Zimin A.V."/>
            <person name="Baldwin J."/>
            <person name="Abdouelleil A."/>
            <person name="Abdulkadir J."/>
            <person name="Abebe A."/>
            <person name="Abera B."/>
            <person name="Abreu J."/>
            <person name="Acer S.C."/>
            <person name="Aftuck L."/>
            <person name="Alexander A."/>
            <person name="An P."/>
            <person name="Anderson E."/>
            <person name="Anderson S."/>
            <person name="Arachi H."/>
            <person name="Azer M."/>
            <person name="Bachantsang P."/>
            <person name="Barry A."/>
            <person name="Bayul T."/>
            <person name="Berlin A."/>
            <person name="Bessette D."/>
            <person name="Bloom T."/>
            <person name="Blye J."/>
            <person name="Boguslavskiy L."/>
            <person name="Bonnet C."/>
            <person name="Boukhgalter B."/>
            <person name="Bourzgui I."/>
            <person name="Brown A."/>
            <person name="Cahill P."/>
            <person name="Channer S."/>
            <person name="Cheshatsang Y."/>
            <person name="Chuda L."/>
            <person name="Citroen M."/>
            <person name="Collymore A."/>
            <person name="Cooke P."/>
            <person name="Costello M."/>
            <person name="D'Aco K."/>
            <person name="Daza R."/>
            <person name="De Haan G."/>
            <person name="DeGray S."/>
            <person name="DeMaso C."/>
            <person name="Dhargay N."/>
            <person name="Dooley K."/>
            <person name="Dooley E."/>
            <person name="Doricent M."/>
            <person name="Dorje P."/>
            <person name="Dorjee K."/>
            <person name="Dupes A."/>
            <person name="Elong R."/>
            <person name="Falk J."/>
            <person name="Farina A."/>
            <person name="Faro S."/>
            <person name="Ferguson D."/>
            <person name="Fisher S."/>
            <person name="Foley C.D."/>
            <person name="Franke A."/>
            <person name="Friedrich D."/>
            <person name="Gadbois L."/>
            <person name="Gearin G."/>
            <person name="Gearin C.R."/>
            <person name="Giannoukos G."/>
            <person name="Goode T."/>
            <person name="Graham J."/>
            <person name="Grandbois E."/>
            <person name="Grewal S."/>
            <person name="Gyaltsen K."/>
            <person name="Hafez N."/>
            <person name="Hagos B."/>
            <person name="Hall J."/>
            <person name="Henson C."/>
            <person name="Hollinger A."/>
            <person name="Honan T."/>
            <person name="Huard M.D."/>
            <person name="Hughes L."/>
            <person name="Hurhula B."/>
            <person name="Husby M.E."/>
            <person name="Kamat A."/>
            <person name="Kanga B."/>
            <person name="Kashin S."/>
            <person name="Khazanovich D."/>
            <person name="Kisner P."/>
            <person name="Lance K."/>
            <person name="Lara M."/>
            <person name="Lee W."/>
            <person name="Lennon N."/>
            <person name="Letendre F."/>
            <person name="LeVine R."/>
            <person name="Lipovsky A."/>
            <person name="Liu X."/>
            <person name="Liu J."/>
            <person name="Liu S."/>
            <person name="Lokyitsang T."/>
            <person name="Lokyitsang Y."/>
            <person name="Lubonja R."/>
            <person name="Lui A."/>
            <person name="MacDonald P."/>
            <person name="Magnisalis V."/>
            <person name="Maru K."/>
            <person name="Matthews C."/>
            <person name="McCusker W."/>
            <person name="McDonough S."/>
            <person name="Mehta T."/>
            <person name="Meldrim J."/>
            <person name="Meneus L."/>
            <person name="Mihai O."/>
            <person name="Mihalev A."/>
            <person name="Mihova T."/>
            <person name="Mittelman R."/>
            <person name="Mlenga V."/>
            <person name="Montmayeur A."/>
            <person name="Mulrain L."/>
            <person name="Navidi A."/>
            <person name="Naylor J."/>
            <person name="Negash T."/>
            <person name="Nguyen T."/>
            <person name="Nguyen N."/>
            <person name="Nicol R."/>
            <person name="Norbu C."/>
            <person name="Norbu N."/>
            <person name="Novod N."/>
            <person name="O'Neill B."/>
            <person name="Osman S."/>
            <person name="Markiewicz E."/>
            <person name="Oyono O.L."/>
            <person name="Patti C."/>
            <person name="Phunkhang P."/>
            <person name="Pierre F."/>
            <person name="Priest M."/>
            <person name="Raghuraman S."/>
            <person name="Rege F."/>
            <person name="Reyes R."/>
            <person name="Rise C."/>
            <person name="Rogov P."/>
            <person name="Ross K."/>
            <person name="Ryan E."/>
            <person name="Settipalli S."/>
            <person name="Shea T."/>
            <person name="Sherpa N."/>
            <person name="Shi L."/>
            <person name="Shih D."/>
            <person name="Sparrow T."/>
            <person name="Spaulding J."/>
            <person name="Stalker J."/>
            <person name="Stange-Thomann N."/>
            <person name="Stavropoulos S."/>
            <person name="Stone C."/>
            <person name="Strader C."/>
            <person name="Tesfaye S."/>
            <person name="Thomson T."/>
            <person name="Thoulutsang Y."/>
            <person name="Thoulutsang D."/>
            <person name="Topham K."/>
            <person name="Topping I."/>
            <person name="Tsamla T."/>
            <person name="Vassiliev H."/>
            <person name="Vo A."/>
            <person name="Wangchuk T."/>
            <person name="Wangdi T."/>
            <person name="Weiand M."/>
            <person name="Wilkinson J."/>
            <person name="Wilson A."/>
            <person name="Yadav S."/>
            <person name="Young G."/>
            <person name="Yu Q."/>
            <person name="Zembek L."/>
            <person name="Zhong D."/>
            <person name="Zimmer A."/>
            <person name="Zwirko Z."/>
            <person name="Jaffe D.B."/>
            <person name="Alvarez P."/>
            <person name="Brockman W."/>
            <person name="Butler J."/>
            <person name="Chin C."/>
            <person name="Gnerre S."/>
            <person name="Grabherr M."/>
            <person name="Kleber M."/>
            <person name="Mauceli E."/>
            <person name="MacCallum I."/>
        </authorList>
    </citation>
    <scope>NUCLEOTIDE SEQUENCE [LARGE SCALE GENOMIC DNA]</scope>
    <source>
        <strain evidence="9">Tucson 15010-1051.87</strain>
    </source>
</reference>
<keyword evidence="6 8" id="KW-0560">Oxidoreductase</keyword>
<evidence type="ECO:0000256" key="2">
    <source>
        <dbReference type="ARBA" id="ARBA00004777"/>
    </source>
</evidence>
<keyword evidence="4" id="KW-0285">Flavoprotein</keyword>
<dbReference type="GO" id="GO:0004489">
    <property type="term" value="F:methylenetetrahydrofolate reductase [NAD(P)H] activity"/>
    <property type="evidence" value="ECO:0007669"/>
    <property type="project" value="UniProtKB-EC"/>
</dbReference>
<dbReference type="EMBL" id="CH940647">
    <property type="protein sequence ID" value="EDW70912.1"/>
    <property type="molecule type" value="Genomic_DNA"/>
</dbReference>
<dbReference type="InterPro" id="IPR003171">
    <property type="entry name" value="Mehydrof_redctse-like"/>
</dbReference>
<dbReference type="SMR" id="B4LC84"/>
<dbReference type="UniPathway" id="UPA00193"/>
<evidence type="ECO:0000313" key="8">
    <source>
        <dbReference type="EMBL" id="EDW70912.1"/>
    </source>
</evidence>
<evidence type="ECO:0000256" key="6">
    <source>
        <dbReference type="ARBA" id="ARBA00023002"/>
    </source>
</evidence>
<dbReference type="PANTHER" id="PTHR45754">
    <property type="entry name" value="METHYLENETETRAHYDROFOLATE REDUCTASE"/>
    <property type="match status" value="1"/>
</dbReference>
<evidence type="ECO:0000256" key="4">
    <source>
        <dbReference type="ARBA" id="ARBA00022630"/>
    </source>
</evidence>
<name>B4LC84_DROVI</name>
<dbReference type="OMA" id="WGFHFFT"/>
<dbReference type="Proteomes" id="UP000008792">
    <property type="component" value="Unassembled WGS sequence"/>
</dbReference>
<sequence length="390" mass="43516">MCVNVTRCRATAAIWNVAALAQKRCYQFQLSERTQSVRSAIDVDLAMHSVDTVGAQHFGTNLSDVPPVAPIIEPCFQFTPEQKASAGQQPYISDLVTSKTARGEFFYGIEITGQSKGKPTCVDFNGFLPVLPTFISIVWLPQYWNVMPIERVETLQLIRNLETHIPAMPHLSLFRQTKERIDEFLALNFRNMLAVRGDKTHEDQVYRYSHQLVEHARRVRGVNISIAVAGHPQGYAGGPQGLAESIEMLKKKIDNGADFIITQLCYSPETIVEFLRGARNAGIQTPIMVGVVVPDSFKSYALIEMISKISLPAEARAEVEKYQNDDAKVKSYFVQLALRTIQQVLDANLGVHGIQFYTLNRFGSVQDVLCELRKLGILKETPPKDACGDA</sequence>
<evidence type="ECO:0000256" key="3">
    <source>
        <dbReference type="ARBA" id="ARBA00006743"/>
    </source>
</evidence>
<evidence type="ECO:0000256" key="7">
    <source>
        <dbReference type="RuleBase" id="RU004254"/>
    </source>
</evidence>
<dbReference type="EC" id="1.5.1.20" evidence="8"/>
<accession>B4LC84</accession>
<dbReference type="InterPro" id="IPR029041">
    <property type="entry name" value="FAD-linked_oxidoreductase-like"/>
</dbReference>
<evidence type="ECO:0000256" key="5">
    <source>
        <dbReference type="ARBA" id="ARBA00022827"/>
    </source>
</evidence>